<evidence type="ECO:0000313" key="3">
    <source>
        <dbReference type="Proteomes" id="UP000290439"/>
    </source>
</evidence>
<name>A0A4U8VX19_9NOCA</name>
<feature type="transmembrane region" description="Helical" evidence="1">
    <location>
        <begin position="41"/>
        <end position="61"/>
    </location>
</feature>
<feature type="transmembrane region" description="Helical" evidence="1">
    <location>
        <begin position="154"/>
        <end position="172"/>
    </location>
</feature>
<reference evidence="2 3" key="1">
    <citation type="submission" date="2019-02" db="EMBL/GenBank/DDBJ databases">
        <authorList>
            <consortium name="Pathogen Informatics"/>
        </authorList>
    </citation>
    <scope>NUCLEOTIDE SEQUENCE [LARGE SCALE GENOMIC DNA]</scope>
    <source>
        <strain evidence="2 3">3012STDY6756504</strain>
    </source>
</reference>
<feature type="transmembrane region" description="Helical" evidence="1">
    <location>
        <begin position="112"/>
        <end position="142"/>
    </location>
</feature>
<proteinExistence type="predicted"/>
<evidence type="ECO:0000313" key="2">
    <source>
        <dbReference type="EMBL" id="VFA97205.1"/>
    </source>
</evidence>
<organism evidence="2 3">
    <name type="scientific">Nocardia cyriacigeorgica</name>
    <dbReference type="NCBI Taxonomy" id="135487"/>
    <lineage>
        <taxon>Bacteria</taxon>
        <taxon>Bacillati</taxon>
        <taxon>Actinomycetota</taxon>
        <taxon>Actinomycetes</taxon>
        <taxon>Mycobacteriales</taxon>
        <taxon>Nocardiaceae</taxon>
        <taxon>Nocardia</taxon>
    </lineage>
</organism>
<dbReference type="AlphaFoldDB" id="A0A4U8VX19"/>
<sequence>MDPGGQLLLYAVALNGYALLLIYLRSWVYRTPVYRPMVKNFFLSVLPLILLLALLLVIGVTETATFRTVTIIVGILGFGVWLLALPNSGYLITELNLNHRREDETVPLWYDIIAVLAFAMSGVINTVLGVFAVHLAFALTLYGESNQHLWDLPLRLLIAALLLLVSVGIYFGRYLRLNSWDVRAPTRMWAKLRHHFDSRAVLGNFVLFCATHTIFLWLIYGVVVLPMLQAIMDTPDIELVD</sequence>
<dbReference type="Proteomes" id="UP000290439">
    <property type="component" value="Chromosome"/>
</dbReference>
<feature type="transmembrane region" description="Helical" evidence="1">
    <location>
        <begin position="7"/>
        <end position="29"/>
    </location>
</feature>
<protein>
    <submittedName>
        <fullName evidence="2">Predicted membrane protein</fullName>
    </submittedName>
</protein>
<gene>
    <name evidence="2" type="ORF">NCTC10797_00965</name>
</gene>
<evidence type="ECO:0000256" key="1">
    <source>
        <dbReference type="SAM" id="Phobius"/>
    </source>
</evidence>
<dbReference type="RefSeq" id="WP_130916149.1">
    <property type="nucleotide sequence ID" value="NZ_LR215973.1"/>
</dbReference>
<dbReference type="EMBL" id="LR215973">
    <property type="protein sequence ID" value="VFA97205.1"/>
    <property type="molecule type" value="Genomic_DNA"/>
</dbReference>
<accession>A0A4U8VX19</accession>
<feature type="transmembrane region" description="Helical" evidence="1">
    <location>
        <begin position="205"/>
        <end position="228"/>
    </location>
</feature>
<feature type="transmembrane region" description="Helical" evidence="1">
    <location>
        <begin position="68"/>
        <end position="92"/>
    </location>
</feature>
<dbReference type="Pfam" id="PF07099">
    <property type="entry name" value="DUF1361"/>
    <property type="match status" value="1"/>
</dbReference>
<dbReference type="InterPro" id="IPR009793">
    <property type="entry name" value="DUF1361"/>
</dbReference>
<keyword evidence="1" id="KW-1133">Transmembrane helix</keyword>
<keyword evidence="1" id="KW-0812">Transmembrane</keyword>
<keyword evidence="1" id="KW-0472">Membrane</keyword>